<dbReference type="PROSITE" id="PS51151">
    <property type="entry name" value="NAC_AB"/>
    <property type="match status" value="1"/>
</dbReference>
<gene>
    <name evidence="1" type="ORF">LSAA_14837</name>
</gene>
<dbReference type="Proteomes" id="UP000675881">
    <property type="component" value="Chromosome 9"/>
</dbReference>
<dbReference type="OrthoDB" id="3169036at2759"/>
<name>A0A7R8D8Z6_LEPSM</name>
<dbReference type="CDD" id="cd22054">
    <property type="entry name" value="NAC_NACA"/>
    <property type="match status" value="1"/>
</dbReference>
<dbReference type="AlphaFoldDB" id="A0A7R8D8Z6"/>
<dbReference type="Gene3D" id="2.20.70.30">
    <property type="entry name" value="Nascent polypeptide-associated complex domain"/>
    <property type="match status" value="1"/>
</dbReference>
<sequence length="109" mass="12246">MQSKVRDIIFKLGLKKISSVSRVTIRKSKKIVFVINKPIIYKNSSSHIYNVFSDAKSEDLSIQALMEAAHKLIKSETSELAHLYGGNVEPQDVLSLLRKKGQGRPCYPS</sequence>
<dbReference type="SMART" id="SM01407">
    <property type="entry name" value="NAC"/>
    <property type="match status" value="1"/>
</dbReference>
<reference evidence="1" key="1">
    <citation type="submission" date="2021-02" db="EMBL/GenBank/DDBJ databases">
        <authorList>
            <person name="Bekaert M."/>
        </authorList>
    </citation>
    <scope>NUCLEOTIDE SEQUENCE</scope>
    <source>
        <strain evidence="1">IoA-00</strain>
    </source>
</reference>
<evidence type="ECO:0000313" key="1">
    <source>
        <dbReference type="EMBL" id="CAF3040507.1"/>
    </source>
</evidence>
<dbReference type="InterPro" id="IPR016641">
    <property type="entry name" value="EGD2/NACA0like"/>
</dbReference>
<dbReference type="Pfam" id="PF01849">
    <property type="entry name" value="NAC"/>
    <property type="match status" value="1"/>
</dbReference>
<proteinExistence type="predicted"/>
<evidence type="ECO:0000313" key="2">
    <source>
        <dbReference type="Proteomes" id="UP000675881"/>
    </source>
</evidence>
<dbReference type="EMBL" id="HG994588">
    <property type="protein sequence ID" value="CAF3040507.1"/>
    <property type="molecule type" value="Genomic_DNA"/>
</dbReference>
<accession>A0A7R8D8Z6</accession>
<dbReference type="GO" id="GO:0005854">
    <property type="term" value="C:nascent polypeptide-associated complex"/>
    <property type="evidence" value="ECO:0007669"/>
    <property type="project" value="InterPro"/>
</dbReference>
<organism evidence="1 2">
    <name type="scientific">Lepeophtheirus salmonis</name>
    <name type="common">Salmon louse</name>
    <name type="synonym">Caligus salmonis</name>
    <dbReference type="NCBI Taxonomy" id="72036"/>
    <lineage>
        <taxon>Eukaryota</taxon>
        <taxon>Metazoa</taxon>
        <taxon>Ecdysozoa</taxon>
        <taxon>Arthropoda</taxon>
        <taxon>Crustacea</taxon>
        <taxon>Multicrustacea</taxon>
        <taxon>Hexanauplia</taxon>
        <taxon>Copepoda</taxon>
        <taxon>Siphonostomatoida</taxon>
        <taxon>Caligidae</taxon>
        <taxon>Lepeophtheirus</taxon>
    </lineage>
</organism>
<protein>
    <submittedName>
        <fullName evidence="1">EGD2</fullName>
    </submittedName>
</protein>
<dbReference type="PANTHER" id="PTHR21713">
    <property type="entry name" value="NASCENT POLYPEPTIDE ASSOCIATED COMPLEX ALPHA SUBUNIT-RELATED"/>
    <property type="match status" value="1"/>
</dbReference>
<dbReference type="InterPro" id="IPR002715">
    <property type="entry name" value="Nas_poly-pep-assoc_cplx_dom"/>
</dbReference>
<keyword evidence="2" id="KW-1185">Reference proteome</keyword>
<dbReference type="InterPro" id="IPR038187">
    <property type="entry name" value="NAC_A/B_dom_sf"/>
</dbReference>